<dbReference type="SUPFAM" id="SSF160909">
    <property type="entry name" value="ATP12-like"/>
    <property type="match status" value="1"/>
</dbReference>
<gene>
    <name evidence="2" type="ORF">CROS1456_LOCUS3363</name>
</gene>
<sequence>MAITMTRLARGGWVQLARGLECLRALPALSDASILAPRPPTCHGCVSGPQGRRGLSTGEKDGTISSLATSSVGRSDQGSTSPRFYKRATAARDEENEGLWCVKLDGRKLRTPSLKVLHLPNAALAHAIAVEWEYQSTSSIRAFTMPLMQLATTATDRAPKDRNENGKDRDHPAVSFNTAATIPSLSAADALVAPSFPLHRVQSCHSAEVHSL</sequence>
<accession>A0A7S3C9U7</accession>
<dbReference type="InterPro" id="IPR011419">
    <property type="entry name" value="ATP12_ATP_synth-F1-assembly"/>
</dbReference>
<dbReference type="AlphaFoldDB" id="A0A7S3C9U7"/>
<dbReference type="Gene3D" id="3.30.2180.10">
    <property type="entry name" value="ATP12-like"/>
    <property type="match status" value="1"/>
</dbReference>
<name>A0A7S3C9U7_9CHLO</name>
<dbReference type="PANTHER" id="PTHR21013:SF10">
    <property type="entry name" value="ATP SYNTHASE MITOCHONDRIAL F1 COMPLEX ASSEMBLY FACTOR 2"/>
    <property type="match status" value="1"/>
</dbReference>
<dbReference type="EMBL" id="HBHZ01004372">
    <property type="protein sequence ID" value="CAE0190274.1"/>
    <property type="molecule type" value="Transcribed_RNA"/>
</dbReference>
<dbReference type="GO" id="GO:0005739">
    <property type="term" value="C:mitochondrion"/>
    <property type="evidence" value="ECO:0007669"/>
    <property type="project" value="TreeGrafter"/>
</dbReference>
<evidence type="ECO:0000256" key="1">
    <source>
        <dbReference type="SAM" id="MobiDB-lite"/>
    </source>
</evidence>
<evidence type="ECO:0000313" key="2">
    <source>
        <dbReference type="EMBL" id="CAE0190274.1"/>
    </source>
</evidence>
<protein>
    <recommendedName>
        <fullName evidence="3">ATP synthase mitochondrial F1 complex assembly factor 2</fullName>
    </recommendedName>
</protein>
<organism evidence="2">
    <name type="scientific">Chloropicon roscoffensis</name>
    <dbReference type="NCBI Taxonomy" id="1461544"/>
    <lineage>
        <taxon>Eukaryota</taxon>
        <taxon>Viridiplantae</taxon>
        <taxon>Chlorophyta</taxon>
        <taxon>Chloropicophyceae</taxon>
        <taxon>Chloropicales</taxon>
        <taxon>Chloropicaceae</taxon>
        <taxon>Chloropicon</taxon>
    </lineage>
</organism>
<reference evidence="2" key="1">
    <citation type="submission" date="2021-01" db="EMBL/GenBank/DDBJ databases">
        <authorList>
            <person name="Corre E."/>
            <person name="Pelletier E."/>
            <person name="Niang G."/>
            <person name="Scheremetjew M."/>
            <person name="Finn R."/>
            <person name="Kale V."/>
            <person name="Holt S."/>
            <person name="Cochrane G."/>
            <person name="Meng A."/>
            <person name="Brown T."/>
            <person name="Cohen L."/>
        </authorList>
    </citation>
    <scope>NUCLEOTIDE SEQUENCE</scope>
    <source>
        <strain evidence="2">RCC1871</strain>
    </source>
</reference>
<evidence type="ECO:0008006" key="3">
    <source>
        <dbReference type="Google" id="ProtNLM"/>
    </source>
</evidence>
<dbReference type="PANTHER" id="PTHR21013">
    <property type="entry name" value="ATP SYNTHASE MITOCHONDRIAL F1 COMPLEX ASSEMBLY FACTOR 2/ATP12 PROTEIN, MITOCHONDRIAL PRECURSOR"/>
    <property type="match status" value="1"/>
</dbReference>
<dbReference type="InterPro" id="IPR042272">
    <property type="entry name" value="ATP12_ATP_synth-F1-assembly_N"/>
</dbReference>
<dbReference type="GO" id="GO:0033615">
    <property type="term" value="P:mitochondrial proton-transporting ATP synthase complex assembly"/>
    <property type="evidence" value="ECO:0007669"/>
    <property type="project" value="TreeGrafter"/>
</dbReference>
<proteinExistence type="predicted"/>
<feature type="compositionally biased region" description="Polar residues" evidence="1">
    <location>
        <begin position="63"/>
        <end position="82"/>
    </location>
</feature>
<dbReference type="Pfam" id="PF07542">
    <property type="entry name" value="ATP12"/>
    <property type="match status" value="1"/>
</dbReference>
<feature type="region of interest" description="Disordered" evidence="1">
    <location>
        <begin position="45"/>
        <end position="82"/>
    </location>
</feature>